<dbReference type="PANTHER" id="PTHR33885">
    <property type="entry name" value="PHAGE SHOCK PROTEIN C"/>
    <property type="match status" value="1"/>
</dbReference>
<evidence type="ECO:0000256" key="2">
    <source>
        <dbReference type="ARBA" id="ARBA00022475"/>
    </source>
</evidence>
<gene>
    <name evidence="8" type="ORF">EDD72_10510</name>
</gene>
<evidence type="ECO:0000256" key="5">
    <source>
        <dbReference type="ARBA" id="ARBA00023136"/>
    </source>
</evidence>
<dbReference type="GO" id="GO:0005886">
    <property type="term" value="C:plasma membrane"/>
    <property type="evidence" value="ECO:0007669"/>
    <property type="project" value="UniProtKB-SubCell"/>
</dbReference>
<evidence type="ECO:0000256" key="3">
    <source>
        <dbReference type="ARBA" id="ARBA00022692"/>
    </source>
</evidence>
<evidence type="ECO:0000256" key="6">
    <source>
        <dbReference type="SAM" id="Phobius"/>
    </source>
</evidence>
<comment type="subcellular location">
    <subcellularLocation>
        <location evidence="1">Cell membrane</location>
        <topology evidence="1">Single-pass membrane protein</topology>
    </subcellularLocation>
</comment>
<dbReference type="InterPro" id="IPR052027">
    <property type="entry name" value="PspC"/>
</dbReference>
<protein>
    <submittedName>
        <fullName evidence="8">Phage shock protein C (PspC) family protein</fullName>
    </submittedName>
</protein>
<feature type="domain" description="Phage shock protein PspC N-terminal" evidence="7">
    <location>
        <begin position="1"/>
        <end position="50"/>
    </location>
</feature>
<keyword evidence="2" id="KW-1003">Cell membrane</keyword>
<name>A0A4R3KIN6_9BACI</name>
<accession>A0A4R3KIN6</accession>
<dbReference type="AlphaFoldDB" id="A0A4R3KIN6"/>
<dbReference type="PANTHER" id="PTHR33885:SF3">
    <property type="entry name" value="PHAGE SHOCK PROTEIN C"/>
    <property type="match status" value="1"/>
</dbReference>
<sequence>MVGGVLGGVAEYFNIDVTVVRLVYALLVIPTGLFPLILAYIIALFIIPEEHKGDII</sequence>
<reference evidence="8 9" key="1">
    <citation type="submission" date="2019-03" db="EMBL/GenBank/DDBJ databases">
        <title>Genomic Encyclopedia of Type Strains, Phase IV (KMG-IV): sequencing the most valuable type-strain genomes for metagenomic binning, comparative biology and taxonomic classification.</title>
        <authorList>
            <person name="Goeker M."/>
        </authorList>
    </citation>
    <scope>NUCLEOTIDE SEQUENCE [LARGE SCALE GENOMIC DNA]</scope>
    <source>
        <strain evidence="8 9">DSM 23802</strain>
    </source>
</reference>
<evidence type="ECO:0000256" key="4">
    <source>
        <dbReference type="ARBA" id="ARBA00022989"/>
    </source>
</evidence>
<keyword evidence="4 6" id="KW-1133">Transmembrane helix</keyword>
<organism evidence="8 9">
    <name type="scientific">Tepidibacillus fermentans</name>
    <dbReference type="NCBI Taxonomy" id="1281767"/>
    <lineage>
        <taxon>Bacteria</taxon>
        <taxon>Bacillati</taxon>
        <taxon>Bacillota</taxon>
        <taxon>Bacilli</taxon>
        <taxon>Bacillales</taxon>
        <taxon>Bacillaceae</taxon>
        <taxon>Tepidibacillus</taxon>
    </lineage>
</organism>
<evidence type="ECO:0000259" key="7">
    <source>
        <dbReference type="Pfam" id="PF04024"/>
    </source>
</evidence>
<evidence type="ECO:0000256" key="1">
    <source>
        <dbReference type="ARBA" id="ARBA00004162"/>
    </source>
</evidence>
<dbReference type="InterPro" id="IPR007168">
    <property type="entry name" value="Phageshock_PspC_N"/>
</dbReference>
<proteinExistence type="predicted"/>
<dbReference type="Pfam" id="PF04024">
    <property type="entry name" value="PspC"/>
    <property type="match status" value="1"/>
</dbReference>
<keyword evidence="9" id="KW-1185">Reference proteome</keyword>
<dbReference type="EMBL" id="SMAB01000005">
    <property type="protein sequence ID" value="TCS83272.1"/>
    <property type="molecule type" value="Genomic_DNA"/>
</dbReference>
<feature type="transmembrane region" description="Helical" evidence="6">
    <location>
        <begin position="22"/>
        <end position="47"/>
    </location>
</feature>
<evidence type="ECO:0000313" key="8">
    <source>
        <dbReference type="EMBL" id="TCS83272.1"/>
    </source>
</evidence>
<keyword evidence="3 6" id="KW-0812">Transmembrane</keyword>
<dbReference type="Proteomes" id="UP000295788">
    <property type="component" value="Unassembled WGS sequence"/>
</dbReference>
<keyword evidence="5 6" id="KW-0472">Membrane</keyword>
<evidence type="ECO:0000313" key="9">
    <source>
        <dbReference type="Proteomes" id="UP000295788"/>
    </source>
</evidence>
<comment type="caution">
    <text evidence="8">The sequence shown here is derived from an EMBL/GenBank/DDBJ whole genome shotgun (WGS) entry which is preliminary data.</text>
</comment>